<dbReference type="AlphaFoldDB" id="A0A2B4RNZ7"/>
<accession>A0A2B4RNZ7</accession>
<evidence type="ECO:0000313" key="3">
    <source>
        <dbReference type="Proteomes" id="UP000225706"/>
    </source>
</evidence>
<evidence type="ECO:0000259" key="1">
    <source>
        <dbReference type="Pfam" id="PF00582"/>
    </source>
</evidence>
<protein>
    <submittedName>
        <fullName evidence="2">Universal stress protein Slr1101</fullName>
    </submittedName>
</protein>
<feature type="domain" description="UspA" evidence="1">
    <location>
        <begin position="106"/>
        <end position="179"/>
    </location>
</feature>
<dbReference type="PRINTS" id="PR01438">
    <property type="entry name" value="UNVRSLSTRESS"/>
</dbReference>
<dbReference type="InterPro" id="IPR014729">
    <property type="entry name" value="Rossmann-like_a/b/a_fold"/>
</dbReference>
<keyword evidence="3" id="KW-1185">Reference proteome</keyword>
<dbReference type="Gene3D" id="3.40.50.620">
    <property type="entry name" value="HUPs"/>
    <property type="match status" value="1"/>
</dbReference>
<dbReference type="PANTHER" id="PTHR46989">
    <property type="entry name" value="USP DOMAIN-CONTAINING PROTEIN"/>
    <property type="match status" value="1"/>
</dbReference>
<name>A0A2B4RNZ7_STYPI</name>
<gene>
    <name evidence="2" type="ORF">AWC38_SpisGene17134</name>
</gene>
<reference evidence="3" key="1">
    <citation type="journal article" date="2017" name="bioRxiv">
        <title>Comparative analysis of the genomes of Stylophora pistillata and Acropora digitifera provides evidence for extensive differences between species of corals.</title>
        <authorList>
            <person name="Voolstra C.R."/>
            <person name="Li Y."/>
            <person name="Liew Y.J."/>
            <person name="Baumgarten S."/>
            <person name="Zoccola D."/>
            <person name="Flot J.-F."/>
            <person name="Tambutte S."/>
            <person name="Allemand D."/>
            <person name="Aranda M."/>
        </authorList>
    </citation>
    <scope>NUCLEOTIDE SEQUENCE [LARGE SCALE GENOMIC DNA]</scope>
</reference>
<organism evidence="2 3">
    <name type="scientific">Stylophora pistillata</name>
    <name type="common">Smooth cauliflower coral</name>
    <dbReference type="NCBI Taxonomy" id="50429"/>
    <lineage>
        <taxon>Eukaryota</taxon>
        <taxon>Metazoa</taxon>
        <taxon>Cnidaria</taxon>
        <taxon>Anthozoa</taxon>
        <taxon>Hexacorallia</taxon>
        <taxon>Scleractinia</taxon>
        <taxon>Astrocoeniina</taxon>
        <taxon>Pocilloporidae</taxon>
        <taxon>Stylophora</taxon>
    </lineage>
</organism>
<dbReference type="SUPFAM" id="SSF52402">
    <property type="entry name" value="Adenine nucleotide alpha hydrolases-like"/>
    <property type="match status" value="1"/>
</dbReference>
<dbReference type="InterPro" id="IPR006016">
    <property type="entry name" value="UspA"/>
</dbReference>
<dbReference type="OrthoDB" id="843225at2759"/>
<dbReference type="CDD" id="cd23659">
    <property type="entry name" value="USP_At3g01520-like"/>
    <property type="match status" value="1"/>
</dbReference>
<dbReference type="EMBL" id="LSMT01000407">
    <property type="protein sequence ID" value="PFX18509.1"/>
    <property type="molecule type" value="Genomic_DNA"/>
</dbReference>
<proteinExistence type="predicted"/>
<dbReference type="PANTHER" id="PTHR46989:SF3">
    <property type="entry name" value="USPA DOMAIN-CONTAINING PROTEIN"/>
    <property type="match status" value="1"/>
</dbReference>
<dbReference type="Proteomes" id="UP000225706">
    <property type="component" value="Unassembled WGS sequence"/>
</dbReference>
<evidence type="ECO:0000313" key="2">
    <source>
        <dbReference type="EMBL" id="PFX18509.1"/>
    </source>
</evidence>
<dbReference type="InterPro" id="IPR006015">
    <property type="entry name" value="Universal_stress_UspA"/>
</dbReference>
<comment type="caution">
    <text evidence="2">The sequence shown here is derived from an EMBL/GenBank/DDBJ whole genome shotgun (WGS) entry which is preliminary data.</text>
</comment>
<dbReference type="Pfam" id="PF00582">
    <property type="entry name" value="Usp"/>
    <property type="match status" value="1"/>
</dbReference>
<sequence length="184" mass="20963">MFLKVFLFQYLCCLICELGLIKSIVVSSKELMIWKFYHQLNNVILSSTQFVLGYCANLYKPGDKLVFTHAIEMEKRPVVMHPHGMAFRNNYMSWLGKSQNETKEMMETFANTCRNKKYNFKLITEIGRAGEVICHTANKENANHIVMGSRGLGTVRRTLLGSVSDYCLHHCHVPVSVVPPTSSP</sequence>